<dbReference type="EMBL" id="AP017378">
    <property type="protein sequence ID" value="BBD07725.1"/>
    <property type="molecule type" value="Genomic_DNA"/>
</dbReference>
<dbReference type="Gene3D" id="3.40.50.360">
    <property type="match status" value="1"/>
</dbReference>
<dbReference type="KEGG" id="dfl:DFE_0999"/>
<evidence type="ECO:0000313" key="7">
    <source>
        <dbReference type="Proteomes" id="UP000269883"/>
    </source>
</evidence>
<dbReference type="PROSITE" id="PS00198">
    <property type="entry name" value="4FE4S_FER_1"/>
    <property type="match status" value="2"/>
</dbReference>
<dbReference type="GO" id="GO:0046872">
    <property type="term" value="F:metal ion binding"/>
    <property type="evidence" value="ECO:0007669"/>
    <property type="project" value="UniProtKB-KW"/>
</dbReference>
<dbReference type="PANTHER" id="PTHR43687">
    <property type="entry name" value="ADENYLYLSULFATE REDUCTASE, BETA SUBUNIT"/>
    <property type="match status" value="1"/>
</dbReference>
<feature type="domain" description="4Fe-4S ferredoxin-type" evidence="5">
    <location>
        <begin position="219"/>
        <end position="243"/>
    </location>
</feature>
<accession>A0A2Z6AWY9</accession>
<feature type="domain" description="4Fe-4S ferredoxin-type" evidence="5">
    <location>
        <begin position="186"/>
        <end position="215"/>
    </location>
</feature>
<evidence type="ECO:0000256" key="3">
    <source>
        <dbReference type="ARBA" id="ARBA00023004"/>
    </source>
</evidence>
<gene>
    <name evidence="6" type="ORF">DFE_0999</name>
</gene>
<keyword evidence="1" id="KW-0004">4Fe-4S</keyword>
<dbReference type="Pfam" id="PF12800">
    <property type="entry name" value="Fer4_4"/>
    <property type="match status" value="1"/>
</dbReference>
<dbReference type="GO" id="GO:0051539">
    <property type="term" value="F:4 iron, 4 sulfur cluster binding"/>
    <property type="evidence" value="ECO:0007669"/>
    <property type="project" value="UniProtKB-KW"/>
</dbReference>
<keyword evidence="7" id="KW-1185">Reference proteome</keyword>
<name>A0A2Z6AWY9_9BACT</name>
<evidence type="ECO:0000256" key="2">
    <source>
        <dbReference type="ARBA" id="ARBA00022723"/>
    </source>
</evidence>
<dbReference type="InterPro" id="IPR017896">
    <property type="entry name" value="4Fe4S_Fe-S-bd"/>
</dbReference>
<proteinExistence type="predicted"/>
<dbReference type="SUPFAM" id="SSF52218">
    <property type="entry name" value="Flavoproteins"/>
    <property type="match status" value="1"/>
</dbReference>
<dbReference type="Gene3D" id="3.30.70.20">
    <property type="match status" value="1"/>
</dbReference>
<sequence length="266" mass="27980">MNVKTVKTIVFSPTRTTKHLVAAVAAGLGAESVKAWDLTLPDAKVPSFGKGAGDVAVIGVPVYAGRIPAVAAERLRAMQGWGSLAVLVVTYGNRHYDDALIELTDLAEELGFTPVAGGAFVAEHSFSTPELPVAEGRPDMSDTDKATAFGEQVATKITELPSAADCAQLEVPGNRPYKEGWNKPPMSPTLDESLCTGCGECASVCPTGAISINGKATTDSSKCIVCAACTRACPEQGRSFKGTPIADLNVKIHELFSERREPELFI</sequence>
<evidence type="ECO:0000256" key="1">
    <source>
        <dbReference type="ARBA" id="ARBA00022485"/>
    </source>
</evidence>
<dbReference type="PANTHER" id="PTHR43687:SF1">
    <property type="entry name" value="FERREDOXIN III"/>
    <property type="match status" value="1"/>
</dbReference>
<organism evidence="6 7">
    <name type="scientific">Desulfovibrio ferrophilus</name>
    <dbReference type="NCBI Taxonomy" id="241368"/>
    <lineage>
        <taxon>Bacteria</taxon>
        <taxon>Pseudomonadati</taxon>
        <taxon>Thermodesulfobacteriota</taxon>
        <taxon>Desulfovibrionia</taxon>
        <taxon>Desulfovibrionales</taxon>
        <taxon>Desulfovibrionaceae</taxon>
        <taxon>Desulfovibrio</taxon>
    </lineage>
</organism>
<dbReference type="InterPro" id="IPR029039">
    <property type="entry name" value="Flavoprotein-like_sf"/>
</dbReference>
<dbReference type="RefSeq" id="WP_126377222.1">
    <property type="nucleotide sequence ID" value="NZ_AP017378.1"/>
</dbReference>
<dbReference type="InterPro" id="IPR017900">
    <property type="entry name" value="4Fe4S_Fe_S_CS"/>
</dbReference>
<dbReference type="Pfam" id="PF00037">
    <property type="entry name" value="Fer4"/>
    <property type="match status" value="1"/>
</dbReference>
<keyword evidence="4" id="KW-0411">Iron-sulfur</keyword>
<reference evidence="6 7" key="1">
    <citation type="journal article" date="2018" name="Sci. Adv.">
        <title>Multi-heme cytochromes provide a pathway for survival in energy-limited environments.</title>
        <authorList>
            <person name="Deng X."/>
            <person name="Dohmae N."/>
            <person name="Nealson K.H."/>
            <person name="Hashimoto K."/>
            <person name="Okamoto A."/>
        </authorList>
    </citation>
    <scope>NUCLEOTIDE SEQUENCE [LARGE SCALE GENOMIC DNA]</scope>
    <source>
        <strain evidence="6 7">IS5</strain>
    </source>
</reference>
<evidence type="ECO:0000313" key="6">
    <source>
        <dbReference type="EMBL" id="BBD07725.1"/>
    </source>
</evidence>
<dbReference type="PROSITE" id="PS51379">
    <property type="entry name" value="4FE4S_FER_2"/>
    <property type="match status" value="2"/>
</dbReference>
<dbReference type="OrthoDB" id="9798098at2"/>
<keyword evidence="3" id="KW-0408">Iron</keyword>
<dbReference type="AlphaFoldDB" id="A0A2Z6AWY9"/>
<evidence type="ECO:0000259" key="5">
    <source>
        <dbReference type="PROSITE" id="PS51379"/>
    </source>
</evidence>
<dbReference type="Proteomes" id="UP000269883">
    <property type="component" value="Chromosome"/>
</dbReference>
<protein>
    <submittedName>
        <fullName evidence="6">4Fe-4S ferredoxin, iron-sulfur binding domain protein</fullName>
    </submittedName>
</protein>
<evidence type="ECO:0000256" key="4">
    <source>
        <dbReference type="ARBA" id="ARBA00023014"/>
    </source>
</evidence>
<dbReference type="InterPro" id="IPR050572">
    <property type="entry name" value="Fe-S_Ferredoxin"/>
</dbReference>
<dbReference type="SUPFAM" id="SSF54862">
    <property type="entry name" value="4Fe-4S ferredoxins"/>
    <property type="match status" value="1"/>
</dbReference>
<keyword evidence="2" id="KW-0479">Metal-binding</keyword>